<dbReference type="GO" id="GO:0050829">
    <property type="term" value="P:defense response to Gram-negative bacterium"/>
    <property type="evidence" value="ECO:0007669"/>
    <property type="project" value="TreeGrafter"/>
</dbReference>
<dbReference type="GO" id="GO:2000406">
    <property type="term" value="P:positive regulation of T cell migration"/>
    <property type="evidence" value="ECO:0007669"/>
    <property type="project" value="TreeGrafter"/>
</dbReference>
<dbReference type="PROSITE" id="PS50050">
    <property type="entry name" value="TNFR_NGFR_2"/>
    <property type="match status" value="1"/>
</dbReference>
<feature type="chain" id="PRO_5043608090" evidence="3">
    <location>
        <begin position="21"/>
        <end position="288"/>
    </location>
</feature>
<dbReference type="PROSITE" id="PS00652">
    <property type="entry name" value="TNFR_NGFR_1"/>
    <property type="match status" value="1"/>
</dbReference>
<organism evidence="5 6">
    <name type="scientific">Solea senegalensis</name>
    <name type="common">Senegalese sole</name>
    <dbReference type="NCBI Taxonomy" id="28829"/>
    <lineage>
        <taxon>Eukaryota</taxon>
        <taxon>Metazoa</taxon>
        <taxon>Chordata</taxon>
        <taxon>Craniata</taxon>
        <taxon>Vertebrata</taxon>
        <taxon>Euteleostomi</taxon>
        <taxon>Actinopterygii</taxon>
        <taxon>Neopterygii</taxon>
        <taxon>Teleostei</taxon>
        <taxon>Neoteleostei</taxon>
        <taxon>Acanthomorphata</taxon>
        <taxon>Carangaria</taxon>
        <taxon>Pleuronectiformes</taxon>
        <taxon>Pleuronectoidei</taxon>
        <taxon>Soleidae</taxon>
        <taxon>Solea</taxon>
    </lineage>
</organism>
<dbReference type="GO" id="GO:0046642">
    <property type="term" value="P:negative regulation of alpha-beta T cell proliferation"/>
    <property type="evidence" value="ECO:0007669"/>
    <property type="project" value="TreeGrafter"/>
</dbReference>
<dbReference type="GO" id="GO:0050830">
    <property type="term" value="P:defense response to Gram-positive bacterium"/>
    <property type="evidence" value="ECO:0007669"/>
    <property type="project" value="TreeGrafter"/>
</dbReference>
<dbReference type="GO" id="GO:0002720">
    <property type="term" value="P:positive regulation of cytokine production involved in immune response"/>
    <property type="evidence" value="ECO:0007669"/>
    <property type="project" value="TreeGrafter"/>
</dbReference>
<protein>
    <submittedName>
        <fullName evidence="5">Tumor necrosis factor receptor superfamily member 14-like isoform X1</fullName>
    </submittedName>
</protein>
<evidence type="ECO:0000256" key="1">
    <source>
        <dbReference type="PROSITE-ProRule" id="PRU00206"/>
    </source>
</evidence>
<dbReference type="AlphaFoldDB" id="A0AAV6P939"/>
<keyword evidence="6" id="KW-1185">Reference proteome</keyword>
<dbReference type="FunFam" id="2.10.50.10:FF:000065">
    <property type="entry name" value="TNF receptor superfamily member 14"/>
    <property type="match status" value="1"/>
</dbReference>
<reference evidence="5 6" key="1">
    <citation type="journal article" date="2021" name="Sci. Rep.">
        <title>Chromosome anchoring in Senegalese sole (Solea senegalensis) reveals sex-associated markers and genome rearrangements in flatfish.</title>
        <authorList>
            <person name="Guerrero-Cozar I."/>
            <person name="Gomez-Garrido J."/>
            <person name="Berbel C."/>
            <person name="Martinez-Blanch J.F."/>
            <person name="Alioto T."/>
            <person name="Claros M.G."/>
            <person name="Gagnaire P.A."/>
            <person name="Manchado M."/>
        </authorList>
    </citation>
    <scope>NUCLEOTIDE SEQUENCE [LARGE SCALE GENOMIC DNA]</scope>
    <source>
        <strain evidence="5">Sse05_10M</strain>
    </source>
</reference>
<keyword evidence="2" id="KW-1133">Transmembrane helix</keyword>
<sequence length="288" mass="31533">MFSVRKAASLLLCVISVCRGRSRCIPSYYQAGTECCPKCSPGEYVRADCADESSTKCNPCEDGTFNDVFSGFKRCLNCISCAPDKDLFVVMEEVCAVQLYLFAHTPHTNLCTFSHVIDSFNDYLCVLSTASGLKTVSPCTRTRDALCEPLEGFYCIKSKGLYCDAAEKHRQCKPGQYIRDNGTALTDTVCTDCSAGTFSDGTFTTCRPHTQCENLLREGTALADAECGEGVSSINVTVVIVVVVLLVVFLCTGIIAALYFRKKKCLSGRVCVELQMLTWFNDNDNGFC</sequence>
<evidence type="ECO:0000256" key="3">
    <source>
        <dbReference type="SAM" id="SignalP"/>
    </source>
</evidence>
<comment type="caution">
    <text evidence="5">The sequence shown here is derived from an EMBL/GenBank/DDBJ whole genome shotgun (WGS) entry which is preliminary data.</text>
</comment>
<comment type="caution">
    <text evidence="1">Lacks conserved residue(s) required for the propagation of feature annotation.</text>
</comment>
<feature type="disulfide bond" evidence="1">
    <location>
        <begin position="39"/>
        <end position="57"/>
    </location>
</feature>
<keyword evidence="1" id="KW-1015">Disulfide bond</keyword>
<keyword evidence="3" id="KW-0732">Signal</keyword>
<keyword evidence="5" id="KW-0675">Receptor</keyword>
<feature type="signal peptide" evidence="3">
    <location>
        <begin position="1"/>
        <end position="20"/>
    </location>
</feature>
<feature type="transmembrane region" description="Helical" evidence="2">
    <location>
        <begin position="236"/>
        <end position="260"/>
    </location>
</feature>
<feature type="disulfide bond" evidence="1">
    <location>
        <begin position="36"/>
        <end position="49"/>
    </location>
</feature>
<dbReference type="SMART" id="SM00208">
    <property type="entry name" value="TNFR"/>
    <property type="match status" value="4"/>
</dbReference>
<feature type="domain" description="TNFR-Cys" evidence="4">
    <location>
        <begin position="23"/>
        <end position="57"/>
    </location>
</feature>
<accession>A0AAV6P939</accession>
<dbReference type="PANTHER" id="PTHR46838:SF1">
    <property type="entry name" value="TUMOR NECROSIS FACTOR RECEPTOR SUPERFAMILY MEMBER 14"/>
    <property type="match status" value="1"/>
</dbReference>
<dbReference type="FunFam" id="2.10.50.10:FF:000007">
    <property type="entry name" value="TNF receptor superfamily member 14"/>
    <property type="match status" value="1"/>
</dbReference>
<evidence type="ECO:0000259" key="4">
    <source>
        <dbReference type="PROSITE" id="PS50050"/>
    </source>
</evidence>
<name>A0AAV6P939_SOLSE</name>
<evidence type="ECO:0000313" key="6">
    <source>
        <dbReference type="Proteomes" id="UP000693946"/>
    </source>
</evidence>
<proteinExistence type="predicted"/>
<dbReference type="GO" id="GO:0009897">
    <property type="term" value="C:external side of plasma membrane"/>
    <property type="evidence" value="ECO:0007669"/>
    <property type="project" value="TreeGrafter"/>
</dbReference>
<feature type="repeat" description="TNFR-Cys" evidence="1">
    <location>
        <begin position="23"/>
        <end position="57"/>
    </location>
</feature>
<keyword evidence="2" id="KW-0472">Membrane</keyword>
<dbReference type="PANTHER" id="PTHR46838">
    <property type="entry name" value="TUMOR NECROSIS FACTOR RECEPTOR SUPERFAMILY MEMBER 14"/>
    <property type="match status" value="1"/>
</dbReference>
<gene>
    <name evidence="5" type="ORF">JOB18_021067</name>
</gene>
<evidence type="ECO:0000256" key="2">
    <source>
        <dbReference type="SAM" id="Phobius"/>
    </source>
</evidence>
<evidence type="ECO:0000313" key="5">
    <source>
        <dbReference type="EMBL" id="KAG7453492.1"/>
    </source>
</evidence>
<dbReference type="EMBL" id="JAGKHQ010001884">
    <property type="protein sequence ID" value="KAG7453492.1"/>
    <property type="molecule type" value="Genomic_DNA"/>
</dbReference>
<dbReference type="Proteomes" id="UP000693946">
    <property type="component" value="Unassembled WGS sequence"/>
</dbReference>
<dbReference type="InterPro" id="IPR001368">
    <property type="entry name" value="TNFR/NGFR_Cys_rich_reg"/>
</dbReference>
<keyword evidence="2" id="KW-0812">Transmembrane</keyword>